<feature type="transmembrane region" description="Helical" evidence="7">
    <location>
        <begin position="20"/>
        <end position="42"/>
    </location>
</feature>
<gene>
    <name evidence="9" type="ORF">Q8791_03540</name>
</gene>
<feature type="transmembrane region" description="Helical" evidence="7">
    <location>
        <begin position="274"/>
        <end position="295"/>
    </location>
</feature>
<evidence type="ECO:0000256" key="7">
    <source>
        <dbReference type="SAM" id="Phobius"/>
    </source>
</evidence>
<evidence type="ECO:0000256" key="4">
    <source>
        <dbReference type="ARBA" id="ARBA00022692"/>
    </source>
</evidence>
<dbReference type="PANTHER" id="PTHR42718:SF46">
    <property type="entry name" value="BLR6921 PROTEIN"/>
    <property type="match status" value="1"/>
</dbReference>
<feature type="transmembrane region" description="Helical" evidence="7">
    <location>
        <begin position="118"/>
        <end position="137"/>
    </location>
</feature>
<dbReference type="Pfam" id="PF07690">
    <property type="entry name" value="MFS_1"/>
    <property type="match status" value="1"/>
</dbReference>
<feature type="transmembrane region" description="Helical" evidence="7">
    <location>
        <begin position="435"/>
        <end position="457"/>
    </location>
</feature>
<dbReference type="PANTHER" id="PTHR42718">
    <property type="entry name" value="MAJOR FACILITATOR SUPERFAMILY MULTIDRUG TRANSPORTER MFSC"/>
    <property type="match status" value="1"/>
</dbReference>
<proteinExistence type="predicted"/>
<keyword evidence="6 7" id="KW-0472">Membrane</keyword>
<protein>
    <submittedName>
        <fullName evidence="9">MFS transporter</fullName>
    </submittedName>
</protein>
<dbReference type="Proteomes" id="UP001356095">
    <property type="component" value="Unassembled WGS sequence"/>
</dbReference>
<keyword evidence="3" id="KW-1003">Cell membrane</keyword>
<dbReference type="InterPro" id="IPR020846">
    <property type="entry name" value="MFS_dom"/>
</dbReference>
<feature type="transmembrane region" description="Helical" evidence="7">
    <location>
        <begin position="149"/>
        <end position="166"/>
    </location>
</feature>
<feature type="transmembrane region" description="Helical" evidence="7">
    <location>
        <begin position="208"/>
        <end position="227"/>
    </location>
</feature>
<dbReference type="Gene3D" id="1.20.1250.20">
    <property type="entry name" value="MFS general substrate transporter like domains"/>
    <property type="match status" value="1"/>
</dbReference>
<evidence type="ECO:0000313" key="10">
    <source>
        <dbReference type="Proteomes" id="UP001356095"/>
    </source>
</evidence>
<keyword evidence="5 7" id="KW-1133">Transmembrane helix</keyword>
<feature type="transmembrane region" description="Helical" evidence="7">
    <location>
        <begin position="369"/>
        <end position="391"/>
    </location>
</feature>
<evidence type="ECO:0000313" key="9">
    <source>
        <dbReference type="EMBL" id="MEE2036292.1"/>
    </source>
</evidence>
<feature type="transmembrane region" description="Helical" evidence="7">
    <location>
        <begin position="315"/>
        <end position="332"/>
    </location>
</feature>
<comment type="caution">
    <text evidence="9">The sequence shown here is derived from an EMBL/GenBank/DDBJ whole genome shotgun (WGS) entry which is preliminary data.</text>
</comment>
<dbReference type="Gene3D" id="1.20.1720.10">
    <property type="entry name" value="Multidrug resistance protein D"/>
    <property type="match status" value="1"/>
</dbReference>
<evidence type="ECO:0000256" key="1">
    <source>
        <dbReference type="ARBA" id="ARBA00004651"/>
    </source>
</evidence>
<dbReference type="InterPro" id="IPR036259">
    <property type="entry name" value="MFS_trans_sf"/>
</dbReference>
<organism evidence="9 10">
    <name type="scientific">Nocardiopsis codii</name>
    <dbReference type="NCBI Taxonomy" id="3065942"/>
    <lineage>
        <taxon>Bacteria</taxon>
        <taxon>Bacillati</taxon>
        <taxon>Actinomycetota</taxon>
        <taxon>Actinomycetes</taxon>
        <taxon>Streptosporangiales</taxon>
        <taxon>Nocardiopsidaceae</taxon>
        <taxon>Nocardiopsis</taxon>
    </lineage>
</organism>
<keyword evidence="2" id="KW-0813">Transport</keyword>
<feature type="transmembrane region" description="Helical" evidence="7">
    <location>
        <begin position="412"/>
        <end position="429"/>
    </location>
</feature>
<evidence type="ECO:0000259" key="8">
    <source>
        <dbReference type="PROSITE" id="PS50850"/>
    </source>
</evidence>
<feature type="transmembrane region" description="Helical" evidence="7">
    <location>
        <begin position="339"/>
        <end position="357"/>
    </location>
</feature>
<name>A0ABU7K2J1_9ACTN</name>
<evidence type="ECO:0000256" key="2">
    <source>
        <dbReference type="ARBA" id="ARBA00022448"/>
    </source>
</evidence>
<dbReference type="InterPro" id="IPR011701">
    <property type="entry name" value="MFS"/>
</dbReference>
<feature type="transmembrane region" description="Helical" evidence="7">
    <location>
        <begin position="87"/>
        <end position="112"/>
    </location>
</feature>
<evidence type="ECO:0000256" key="6">
    <source>
        <dbReference type="ARBA" id="ARBA00023136"/>
    </source>
</evidence>
<feature type="transmembrane region" description="Helical" evidence="7">
    <location>
        <begin position="233"/>
        <end position="254"/>
    </location>
</feature>
<feature type="transmembrane region" description="Helical" evidence="7">
    <location>
        <begin position="178"/>
        <end position="196"/>
    </location>
</feature>
<accession>A0ABU7K2J1</accession>
<evidence type="ECO:0000256" key="5">
    <source>
        <dbReference type="ARBA" id="ARBA00022989"/>
    </source>
</evidence>
<comment type="subcellular location">
    <subcellularLocation>
        <location evidence="1">Cell membrane</location>
        <topology evidence="1">Multi-pass membrane protein</topology>
    </subcellularLocation>
</comment>
<keyword evidence="10" id="KW-1185">Reference proteome</keyword>
<sequence length="472" mass="47484">MSNDTARIPPLARSRVPRGVAMAGLATSMFLVVLGTAMVNLAGPAIRQGLGLSAAELSMVASSYLVALAGLLLLGGRLADVLGARRVFLAAMAVYLTASVLCALAATGPMLIAGRVGQGIGAAALMPSSFALMLSLYTSAAERTRAMGLWGVISGIGSLLGVFFGGSLTDALGWQSVFWAPLAFGVLSAIVVWCSVPPAPCRPGRFDVPGAVTITLGISALALGMITASEAGWGAPSTLISLTVGPASLVAFVLVERRSAHPLVPLDVFRKKPVVTASAVLMLIGATLASLLFFLPLYQQEVLGMSALSTGLTQAPIALMMIVGSGSAPWAARRVGPARALRAALVLLLLGLLWLVLNPTTTGFTPHLLGAFSLIGAGLGLGSVNAVTMAVHDSGEGEGGLLSALVTTAQQLGGAIGLAALAGVAIGTAGASGGIAFTTVFLGQCALVFVALALSFASAPGRDRLRAASPRP</sequence>
<feature type="transmembrane region" description="Helical" evidence="7">
    <location>
        <begin position="54"/>
        <end position="75"/>
    </location>
</feature>
<dbReference type="EMBL" id="JAUZMY010000002">
    <property type="protein sequence ID" value="MEE2036292.1"/>
    <property type="molecule type" value="Genomic_DNA"/>
</dbReference>
<keyword evidence="4 7" id="KW-0812">Transmembrane</keyword>
<dbReference type="SUPFAM" id="SSF103473">
    <property type="entry name" value="MFS general substrate transporter"/>
    <property type="match status" value="1"/>
</dbReference>
<feature type="domain" description="Major facilitator superfamily (MFS) profile" evidence="8">
    <location>
        <begin position="21"/>
        <end position="463"/>
    </location>
</feature>
<dbReference type="RefSeq" id="WP_330090079.1">
    <property type="nucleotide sequence ID" value="NZ_JAUZMY010000002.1"/>
</dbReference>
<reference evidence="9 10" key="1">
    <citation type="submission" date="2023-08" db="EMBL/GenBank/DDBJ databases">
        <authorList>
            <person name="Girao M."/>
            <person name="Carvalho M.F."/>
        </authorList>
    </citation>
    <scope>NUCLEOTIDE SEQUENCE [LARGE SCALE GENOMIC DNA]</scope>
    <source>
        <strain evidence="9 10">CT-R113</strain>
    </source>
</reference>
<dbReference type="PROSITE" id="PS50850">
    <property type="entry name" value="MFS"/>
    <property type="match status" value="1"/>
</dbReference>
<evidence type="ECO:0000256" key="3">
    <source>
        <dbReference type="ARBA" id="ARBA00022475"/>
    </source>
</evidence>